<dbReference type="AlphaFoldDB" id="A0AAV4R9H6"/>
<keyword evidence="1" id="KW-0472">Membrane</keyword>
<accession>A0AAV4R9H6</accession>
<name>A0AAV4R9H6_9ARAC</name>
<proteinExistence type="predicted"/>
<evidence type="ECO:0000256" key="1">
    <source>
        <dbReference type="SAM" id="Phobius"/>
    </source>
</evidence>
<feature type="transmembrane region" description="Helical" evidence="1">
    <location>
        <begin position="5"/>
        <end position="23"/>
    </location>
</feature>
<dbReference type="EMBL" id="BPLQ01005819">
    <property type="protein sequence ID" value="GIY17656.1"/>
    <property type="molecule type" value="Genomic_DNA"/>
</dbReference>
<gene>
    <name evidence="2" type="ORF">CDAR_593411</name>
</gene>
<dbReference type="Proteomes" id="UP001054837">
    <property type="component" value="Unassembled WGS sequence"/>
</dbReference>
<keyword evidence="1" id="KW-0812">Transmembrane</keyword>
<sequence length="122" mass="13746">MIFEIVVCAFIGIVAVLAILTLWRKHYSRFVPDNKHSVFHVFIDAMDSILFVTSGKKNALHLFVVCALIGIIVVLAILTLLTKKYSRFVPDNKHSFFQVLLDAIDSISFITSGKKNALYLCK</sequence>
<evidence type="ECO:0000313" key="3">
    <source>
        <dbReference type="Proteomes" id="UP001054837"/>
    </source>
</evidence>
<comment type="caution">
    <text evidence="2">The sequence shown here is derived from an EMBL/GenBank/DDBJ whole genome shotgun (WGS) entry which is preliminary data.</text>
</comment>
<reference evidence="2 3" key="1">
    <citation type="submission" date="2021-06" db="EMBL/GenBank/DDBJ databases">
        <title>Caerostris darwini draft genome.</title>
        <authorList>
            <person name="Kono N."/>
            <person name="Arakawa K."/>
        </authorList>
    </citation>
    <scope>NUCLEOTIDE SEQUENCE [LARGE SCALE GENOMIC DNA]</scope>
</reference>
<protein>
    <submittedName>
        <fullName evidence="2">Uncharacterized protein</fullName>
    </submittedName>
</protein>
<organism evidence="2 3">
    <name type="scientific">Caerostris darwini</name>
    <dbReference type="NCBI Taxonomy" id="1538125"/>
    <lineage>
        <taxon>Eukaryota</taxon>
        <taxon>Metazoa</taxon>
        <taxon>Ecdysozoa</taxon>
        <taxon>Arthropoda</taxon>
        <taxon>Chelicerata</taxon>
        <taxon>Arachnida</taxon>
        <taxon>Araneae</taxon>
        <taxon>Araneomorphae</taxon>
        <taxon>Entelegynae</taxon>
        <taxon>Araneoidea</taxon>
        <taxon>Araneidae</taxon>
        <taxon>Caerostris</taxon>
    </lineage>
</organism>
<feature type="transmembrane region" description="Helical" evidence="1">
    <location>
        <begin position="60"/>
        <end position="81"/>
    </location>
</feature>
<evidence type="ECO:0000313" key="2">
    <source>
        <dbReference type="EMBL" id="GIY17656.1"/>
    </source>
</evidence>
<keyword evidence="1" id="KW-1133">Transmembrane helix</keyword>
<keyword evidence="3" id="KW-1185">Reference proteome</keyword>